<dbReference type="OrthoDB" id="9771846at2"/>
<evidence type="ECO:0000313" key="4">
    <source>
        <dbReference type="Proteomes" id="UP000198755"/>
    </source>
</evidence>
<dbReference type="Proteomes" id="UP000198755">
    <property type="component" value="Unassembled WGS sequence"/>
</dbReference>
<keyword evidence="2" id="KW-0808">Transferase</keyword>
<dbReference type="CDD" id="cd06533">
    <property type="entry name" value="Glyco_transf_WecG_TagA"/>
    <property type="match status" value="1"/>
</dbReference>
<keyword evidence="1" id="KW-0328">Glycosyltransferase</keyword>
<organism evidence="3 4">
    <name type="scientific">Methylocapsa palsarum</name>
    <dbReference type="NCBI Taxonomy" id="1612308"/>
    <lineage>
        <taxon>Bacteria</taxon>
        <taxon>Pseudomonadati</taxon>
        <taxon>Pseudomonadota</taxon>
        <taxon>Alphaproteobacteria</taxon>
        <taxon>Hyphomicrobiales</taxon>
        <taxon>Beijerinckiaceae</taxon>
        <taxon>Methylocapsa</taxon>
    </lineage>
</organism>
<dbReference type="Pfam" id="PF03808">
    <property type="entry name" value="Glyco_tran_WecG"/>
    <property type="match status" value="1"/>
</dbReference>
<gene>
    <name evidence="3" type="ORF">SAMN05444581_11912</name>
</gene>
<protein>
    <submittedName>
        <fullName evidence="3">Polymer biosynthesis protein, WecB/TagA/CpsF family</fullName>
    </submittedName>
</protein>
<reference evidence="3 4" key="1">
    <citation type="submission" date="2016-10" db="EMBL/GenBank/DDBJ databases">
        <authorList>
            <person name="de Groot N.N."/>
        </authorList>
    </citation>
    <scope>NUCLEOTIDE SEQUENCE [LARGE SCALE GENOMIC DNA]</scope>
    <source>
        <strain evidence="3 4">NE2</strain>
    </source>
</reference>
<evidence type="ECO:0000256" key="1">
    <source>
        <dbReference type="ARBA" id="ARBA00022676"/>
    </source>
</evidence>
<dbReference type="NCBIfam" id="TIGR00696">
    <property type="entry name" value="wecG_tagA_cpsF"/>
    <property type="match status" value="1"/>
</dbReference>
<dbReference type="InterPro" id="IPR004629">
    <property type="entry name" value="WecG_TagA_CpsF"/>
</dbReference>
<keyword evidence="4" id="KW-1185">Reference proteome</keyword>
<dbReference type="STRING" id="1612308.SAMN05444581_11912"/>
<dbReference type="PANTHER" id="PTHR34136">
    <property type="match status" value="1"/>
</dbReference>
<proteinExistence type="predicted"/>
<dbReference type="PANTHER" id="PTHR34136:SF1">
    <property type="entry name" value="UDP-N-ACETYL-D-MANNOSAMINURONIC ACID TRANSFERASE"/>
    <property type="match status" value="1"/>
</dbReference>
<dbReference type="EMBL" id="FOSN01000019">
    <property type="protein sequence ID" value="SFK77052.1"/>
    <property type="molecule type" value="Genomic_DNA"/>
</dbReference>
<dbReference type="GO" id="GO:0016758">
    <property type="term" value="F:hexosyltransferase activity"/>
    <property type="evidence" value="ECO:0007669"/>
    <property type="project" value="TreeGrafter"/>
</dbReference>
<accession>A0A1I4C7H7</accession>
<dbReference type="RefSeq" id="WP_091685745.1">
    <property type="nucleotide sequence ID" value="NZ_FOSN01000019.1"/>
</dbReference>
<evidence type="ECO:0000256" key="2">
    <source>
        <dbReference type="ARBA" id="ARBA00022679"/>
    </source>
</evidence>
<sequence>MTQLDVVGLAMHSEPLADENFLGLPFASLDMAEAVKVVEQASLGGAWRYVVTPNAAHLARLYKGDANLERIYRNAWLCLLDSRVISRIARRVGLRPPPVVAGSDLCEVLFREVISPSTPICVIGGDDSCINTIKSRFALTNVHHMNPPYGFWRSEEEVAKAAAFIVASRADYTFLAVGSPQQEVLAARVAEIGGARGVGLCAGASIQFLSGAQKRAPRFVQQMACEWAYRLLQDPRRLARRYLVESPLGVLFVLRHALRRPDAGRSLRRRDAAGY</sequence>
<dbReference type="AlphaFoldDB" id="A0A1I4C7H7"/>
<evidence type="ECO:0000313" key="3">
    <source>
        <dbReference type="EMBL" id="SFK77052.1"/>
    </source>
</evidence>
<name>A0A1I4C7H7_9HYPH</name>